<sequence>MMVLDHPDSNSSQPPPIPQNSPSIQSIPSISIPSQHLLDDSQVPSGLIPNNLLSTNVSSPCIEAHDHEAQELHSVYANINSKLDTLTTYIGRFIDSITCDRSTMEGVFDASSK</sequence>
<protein>
    <submittedName>
        <fullName evidence="2">Uncharacterized protein</fullName>
    </submittedName>
</protein>
<dbReference type="HOGENOM" id="CLU_2134865_0_0_1"/>
<name>A0A015MYU7_RHIIW</name>
<dbReference type="EMBL" id="JEMT01015830">
    <property type="protein sequence ID" value="EXX71973.1"/>
    <property type="molecule type" value="Genomic_DNA"/>
</dbReference>
<evidence type="ECO:0000313" key="3">
    <source>
        <dbReference type="Proteomes" id="UP000022910"/>
    </source>
</evidence>
<accession>A0A015MYU7</accession>
<evidence type="ECO:0000256" key="1">
    <source>
        <dbReference type="SAM" id="MobiDB-lite"/>
    </source>
</evidence>
<organism evidence="2 3">
    <name type="scientific">Rhizophagus irregularis (strain DAOM 197198w)</name>
    <name type="common">Glomus intraradices</name>
    <dbReference type="NCBI Taxonomy" id="1432141"/>
    <lineage>
        <taxon>Eukaryota</taxon>
        <taxon>Fungi</taxon>
        <taxon>Fungi incertae sedis</taxon>
        <taxon>Mucoromycota</taxon>
        <taxon>Glomeromycotina</taxon>
        <taxon>Glomeromycetes</taxon>
        <taxon>Glomerales</taxon>
        <taxon>Glomeraceae</taxon>
        <taxon>Rhizophagus</taxon>
    </lineage>
</organism>
<reference evidence="2 3" key="1">
    <citation type="submission" date="2014-02" db="EMBL/GenBank/DDBJ databases">
        <title>Single nucleus genome sequencing reveals high similarity among nuclei of an endomycorrhizal fungus.</title>
        <authorList>
            <person name="Lin K."/>
            <person name="Geurts R."/>
            <person name="Zhang Z."/>
            <person name="Limpens E."/>
            <person name="Saunders D.G."/>
            <person name="Mu D."/>
            <person name="Pang E."/>
            <person name="Cao H."/>
            <person name="Cha H."/>
            <person name="Lin T."/>
            <person name="Zhou Q."/>
            <person name="Shang Y."/>
            <person name="Li Y."/>
            <person name="Ivanov S."/>
            <person name="Sharma T."/>
            <person name="Velzen R.V."/>
            <person name="Ruijter N.D."/>
            <person name="Aanen D.K."/>
            <person name="Win J."/>
            <person name="Kamoun S."/>
            <person name="Bisseling T."/>
            <person name="Huang S."/>
        </authorList>
    </citation>
    <scope>NUCLEOTIDE SEQUENCE [LARGE SCALE GENOMIC DNA]</scope>
    <source>
        <strain evidence="3">DAOM197198w</strain>
    </source>
</reference>
<dbReference type="AlphaFoldDB" id="A0A015MYU7"/>
<dbReference type="OrthoDB" id="10464145at2759"/>
<proteinExistence type="predicted"/>
<evidence type="ECO:0000313" key="2">
    <source>
        <dbReference type="EMBL" id="EXX71973.1"/>
    </source>
</evidence>
<gene>
    <name evidence="2" type="ORF">RirG_073750</name>
</gene>
<comment type="caution">
    <text evidence="2">The sequence shown here is derived from an EMBL/GenBank/DDBJ whole genome shotgun (WGS) entry which is preliminary data.</text>
</comment>
<feature type="region of interest" description="Disordered" evidence="1">
    <location>
        <begin position="1"/>
        <end position="28"/>
    </location>
</feature>
<dbReference type="Proteomes" id="UP000022910">
    <property type="component" value="Unassembled WGS sequence"/>
</dbReference>
<keyword evidence="3" id="KW-1185">Reference proteome</keyword>